<reference evidence="2" key="1">
    <citation type="submission" date="2016-12" db="EMBL/GenBank/DDBJ databases">
        <authorList>
            <person name="Brunel B."/>
        </authorList>
    </citation>
    <scope>NUCLEOTIDE SEQUENCE [LARGE SCALE GENOMIC DNA]</scope>
</reference>
<protein>
    <submittedName>
        <fullName evidence="1">Uncharacterized protein</fullName>
    </submittedName>
</protein>
<dbReference type="EMBL" id="FUIG01000034">
    <property type="protein sequence ID" value="SJM32267.1"/>
    <property type="molecule type" value="Genomic_DNA"/>
</dbReference>
<organism evidence="1 2">
    <name type="scientific">Mesorhizobium delmotii</name>
    <dbReference type="NCBI Taxonomy" id="1631247"/>
    <lineage>
        <taxon>Bacteria</taxon>
        <taxon>Pseudomonadati</taxon>
        <taxon>Pseudomonadota</taxon>
        <taxon>Alphaproteobacteria</taxon>
        <taxon>Hyphomicrobiales</taxon>
        <taxon>Phyllobacteriaceae</taxon>
        <taxon>Mesorhizobium</taxon>
    </lineage>
</organism>
<keyword evidence="2" id="KW-1185">Reference proteome</keyword>
<gene>
    <name evidence="1" type="ORF">BQ8482_270014</name>
</gene>
<accession>A0A2P9AMA2</accession>
<evidence type="ECO:0000313" key="1">
    <source>
        <dbReference type="EMBL" id="SJM32267.1"/>
    </source>
</evidence>
<proteinExistence type="predicted"/>
<evidence type="ECO:0000313" key="2">
    <source>
        <dbReference type="Proteomes" id="UP000245698"/>
    </source>
</evidence>
<dbReference type="Proteomes" id="UP000245698">
    <property type="component" value="Unassembled WGS sequence"/>
</dbReference>
<dbReference type="AlphaFoldDB" id="A0A2P9AMA2"/>
<name>A0A2P9AMA2_9HYPH</name>
<sequence>MNMFNFFLPQTAFLKADNVVPVVTSLMCRIRDAVWKHRLLERPFTSGNSPKKCLQ</sequence>